<comment type="caution">
    <text evidence="1">The sequence shown here is derived from an EMBL/GenBank/DDBJ whole genome shotgun (WGS) entry which is preliminary data.</text>
</comment>
<organism evidence="1 2">
    <name type="scientific">Melia azedarach</name>
    <name type="common">Chinaberry tree</name>
    <dbReference type="NCBI Taxonomy" id="155640"/>
    <lineage>
        <taxon>Eukaryota</taxon>
        <taxon>Viridiplantae</taxon>
        <taxon>Streptophyta</taxon>
        <taxon>Embryophyta</taxon>
        <taxon>Tracheophyta</taxon>
        <taxon>Spermatophyta</taxon>
        <taxon>Magnoliopsida</taxon>
        <taxon>eudicotyledons</taxon>
        <taxon>Gunneridae</taxon>
        <taxon>Pentapetalae</taxon>
        <taxon>rosids</taxon>
        <taxon>malvids</taxon>
        <taxon>Sapindales</taxon>
        <taxon>Meliaceae</taxon>
        <taxon>Melia</taxon>
    </lineage>
</organism>
<dbReference type="EMBL" id="CM051398">
    <property type="protein sequence ID" value="KAJ4718014.1"/>
    <property type="molecule type" value="Genomic_DNA"/>
</dbReference>
<name>A0ACC1Y2X3_MELAZ</name>
<gene>
    <name evidence="1" type="ORF">OWV82_009752</name>
</gene>
<accession>A0ACC1Y2X3</accession>
<protein>
    <submittedName>
        <fullName evidence="1">Acid phosphatase 1-like</fullName>
    </submittedName>
</protein>
<keyword evidence="2" id="KW-1185">Reference proteome</keyword>
<sequence>MGVLSVLFLSLATILAISLQVSGLHIPHLIRQPIAGEEPSPGSSCSSWRLGVETNNIRDWKTVPKTCEGYVGDYMLGPQYREDSRIVTDEAFRYAESLQLAGDGKDVWIFDVDETTISNVDFVAQYGFGAEPFNGTASIEWVMKGEAPALPESLKLYRRLLNLGIKVVFLVRRTEYERDATERNLKLVGYHTWEKVLLRNSSDYNQTNVEFKSSKRRKLVERGYRIIGNIGDQWSDLLGDYAGNRTFKLPNPIYYA</sequence>
<reference evidence="1 2" key="1">
    <citation type="journal article" date="2023" name="Science">
        <title>Complex scaffold remodeling in plant triterpene biosynthesis.</title>
        <authorList>
            <person name="De La Pena R."/>
            <person name="Hodgson H."/>
            <person name="Liu J.C."/>
            <person name="Stephenson M.J."/>
            <person name="Martin A.C."/>
            <person name="Owen C."/>
            <person name="Harkess A."/>
            <person name="Leebens-Mack J."/>
            <person name="Jimenez L.E."/>
            <person name="Osbourn A."/>
            <person name="Sattely E.S."/>
        </authorList>
    </citation>
    <scope>NUCLEOTIDE SEQUENCE [LARGE SCALE GENOMIC DNA]</scope>
    <source>
        <strain evidence="2">cv. JPN11</strain>
        <tissue evidence="1">Leaf</tissue>
    </source>
</reference>
<evidence type="ECO:0000313" key="2">
    <source>
        <dbReference type="Proteomes" id="UP001164539"/>
    </source>
</evidence>
<dbReference type="Proteomes" id="UP001164539">
    <property type="component" value="Chromosome 5"/>
</dbReference>
<evidence type="ECO:0000313" key="1">
    <source>
        <dbReference type="EMBL" id="KAJ4718014.1"/>
    </source>
</evidence>
<proteinExistence type="predicted"/>